<dbReference type="Proteomes" id="UP000475325">
    <property type="component" value="Unassembled WGS sequence"/>
</dbReference>
<name>A0A7C8N4K6_ORBOL</name>
<comment type="caution">
    <text evidence="1">The sequence shown here is derived from an EMBL/GenBank/DDBJ whole genome shotgun (WGS) entry which is preliminary data.</text>
</comment>
<proteinExistence type="predicted"/>
<gene>
    <name evidence="1" type="ORF">TWF102_010352</name>
</gene>
<accession>A0A7C8N4K6</accession>
<organism evidence="1 2">
    <name type="scientific">Orbilia oligospora</name>
    <name type="common">Nematode-trapping fungus</name>
    <name type="synonym">Arthrobotrys oligospora</name>
    <dbReference type="NCBI Taxonomy" id="2813651"/>
    <lineage>
        <taxon>Eukaryota</taxon>
        <taxon>Fungi</taxon>
        <taxon>Dikarya</taxon>
        <taxon>Ascomycota</taxon>
        <taxon>Pezizomycotina</taxon>
        <taxon>Orbiliomycetes</taxon>
        <taxon>Orbiliales</taxon>
        <taxon>Orbiliaceae</taxon>
        <taxon>Orbilia</taxon>
    </lineage>
</organism>
<sequence>MAMDLNCWKSRKERLGTRVEEGGEKNDLRATKQNRWGKRRGSERNLCNAWGVKKDLNERSMEELVPRNETKSVWLREARANIHRLHWPIATGKQGVCRYIHT</sequence>
<reference evidence="1 2" key="1">
    <citation type="submission" date="2019-06" db="EMBL/GenBank/DDBJ databases">
        <authorList>
            <person name="Palmer J.M."/>
        </authorList>
    </citation>
    <scope>NUCLEOTIDE SEQUENCE [LARGE SCALE GENOMIC DNA]</scope>
    <source>
        <strain evidence="1 2">TWF102</strain>
    </source>
</reference>
<dbReference type="EMBL" id="WIQW01000074">
    <property type="protein sequence ID" value="KAF3087976.1"/>
    <property type="molecule type" value="Genomic_DNA"/>
</dbReference>
<dbReference type="AlphaFoldDB" id="A0A7C8N4K6"/>
<protein>
    <submittedName>
        <fullName evidence="1">Uncharacterized protein</fullName>
    </submittedName>
</protein>
<evidence type="ECO:0000313" key="1">
    <source>
        <dbReference type="EMBL" id="KAF3087976.1"/>
    </source>
</evidence>
<evidence type="ECO:0000313" key="2">
    <source>
        <dbReference type="Proteomes" id="UP000475325"/>
    </source>
</evidence>